<keyword evidence="1" id="KW-1133">Transmembrane helix</keyword>
<keyword evidence="1" id="KW-0472">Membrane</keyword>
<reference evidence="2 3" key="1">
    <citation type="journal article" date="2015" name="Genome Announc.">
        <title>Expanding the biotechnology potential of lactobacilli through comparative genomics of 213 strains and associated genera.</title>
        <authorList>
            <person name="Sun Z."/>
            <person name="Harris H.M."/>
            <person name="McCann A."/>
            <person name="Guo C."/>
            <person name="Argimon S."/>
            <person name="Zhang W."/>
            <person name="Yang X."/>
            <person name="Jeffery I.B."/>
            <person name="Cooney J.C."/>
            <person name="Kagawa T.F."/>
            <person name="Liu W."/>
            <person name="Song Y."/>
            <person name="Salvetti E."/>
            <person name="Wrobel A."/>
            <person name="Rasinkangas P."/>
            <person name="Parkhill J."/>
            <person name="Rea M.C."/>
            <person name="O'Sullivan O."/>
            <person name="Ritari J."/>
            <person name="Douillard F.P."/>
            <person name="Paul Ross R."/>
            <person name="Yang R."/>
            <person name="Briner A.E."/>
            <person name="Felis G.E."/>
            <person name="de Vos W.M."/>
            <person name="Barrangou R."/>
            <person name="Klaenhammer T.R."/>
            <person name="Caufield P.W."/>
            <person name="Cui Y."/>
            <person name="Zhang H."/>
            <person name="O'Toole P.W."/>
        </authorList>
    </citation>
    <scope>NUCLEOTIDE SEQUENCE [LARGE SCALE GENOMIC DNA]</scope>
    <source>
        <strain evidence="2 3">DSM 23829</strain>
    </source>
</reference>
<gene>
    <name evidence="2" type="ORF">FD06_GL001200</name>
</gene>
<name>A0A0R2B0G4_9LACO</name>
<evidence type="ECO:0008006" key="4">
    <source>
        <dbReference type="Google" id="ProtNLM"/>
    </source>
</evidence>
<dbReference type="Pfam" id="PF04977">
    <property type="entry name" value="DivIC"/>
    <property type="match status" value="1"/>
</dbReference>
<proteinExistence type="predicted"/>
<dbReference type="PATRIC" id="fig|1423781.4.peg.1244"/>
<dbReference type="GO" id="GO:0051301">
    <property type="term" value="P:cell division"/>
    <property type="evidence" value="ECO:0007669"/>
    <property type="project" value="InterPro"/>
</dbReference>
<sequence>MSSNKISHLNNAYTRNKKIRSAGLMKARKKRAIIIISFFLIVFTLFIVQIIHTKMQTQKLINQEKKQTQLLNQQKAERSNLRLKVKQLYNNDYLEQLIRERYYYTKKGETVYSLPGDVSKDVTQN</sequence>
<comment type="caution">
    <text evidence="2">The sequence shown here is derived from an EMBL/GenBank/DDBJ whole genome shotgun (WGS) entry which is preliminary data.</text>
</comment>
<dbReference type="InterPro" id="IPR007060">
    <property type="entry name" value="FtsL/DivIC"/>
</dbReference>
<dbReference type="AlphaFoldDB" id="A0A0R2B0G4"/>
<dbReference type="PANTHER" id="PTHR40027">
    <property type="entry name" value="CELL DIVISION PROTEIN DIVIC"/>
    <property type="match status" value="1"/>
</dbReference>
<keyword evidence="3" id="KW-1185">Reference proteome</keyword>
<evidence type="ECO:0000256" key="1">
    <source>
        <dbReference type="SAM" id="Phobius"/>
    </source>
</evidence>
<feature type="transmembrane region" description="Helical" evidence="1">
    <location>
        <begin position="32"/>
        <end position="51"/>
    </location>
</feature>
<dbReference type="EMBL" id="AYYQ01000005">
    <property type="protein sequence ID" value="KRM69318.1"/>
    <property type="molecule type" value="Genomic_DNA"/>
</dbReference>
<organism evidence="2 3">
    <name type="scientific">Apilactobacillus ozensis DSM 23829 = JCM 17196</name>
    <dbReference type="NCBI Taxonomy" id="1423781"/>
    <lineage>
        <taxon>Bacteria</taxon>
        <taxon>Bacillati</taxon>
        <taxon>Bacillota</taxon>
        <taxon>Bacilli</taxon>
        <taxon>Lactobacillales</taxon>
        <taxon>Lactobacillaceae</taxon>
        <taxon>Apilactobacillus</taxon>
    </lineage>
</organism>
<dbReference type="OrthoDB" id="2151746at2"/>
<evidence type="ECO:0000313" key="3">
    <source>
        <dbReference type="Proteomes" id="UP000052012"/>
    </source>
</evidence>
<evidence type="ECO:0000313" key="2">
    <source>
        <dbReference type="EMBL" id="KRM69318.1"/>
    </source>
</evidence>
<accession>A0A0R2B0G4</accession>
<dbReference type="Proteomes" id="UP000052012">
    <property type="component" value="Unassembled WGS sequence"/>
</dbReference>
<dbReference type="InterPro" id="IPR039076">
    <property type="entry name" value="DivIC"/>
</dbReference>
<dbReference type="STRING" id="1423781.FD06_GL001200"/>
<protein>
    <recommendedName>
        <fullName evidence="4">Septum formation initiator</fullName>
    </recommendedName>
</protein>
<keyword evidence="1" id="KW-0812">Transmembrane</keyword>
<dbReference type="PANTHER" id="PTHR40027:SF1">
    <property type="entry name" value="CELL DIVISION PROTEIN DIVIC"/>
    <property type="match status" value="1"/>
</dbReference>
<dbReference type="RefSeq" id="WP_056965727.1">
    <property type="nucleotide sequence ID" value="NZ_AYYQ01000005.1"/>
</dbReference>